<feature type="compositionally biased region" description="Basic and acidic residues" evidence="1">
    <location>
        <begin position="83"/>
        <end position="96"/>
    </location>
</feature>
<dbReference type="EMBL" id="PXWG01000075">
    <property type="protein sequence ID" value="PSJ26377.1"/>
    <property type="molecule type" value="Genomic_DNA"/>
</dbReference>
<protein>
    <submittedName>
        <fullName evidence="3">Viomycin phosphotransferase</fullName>
    </submittedName>
</protein>
<dbReference type="Gene3D" id="3.90.1200.10">
    <property type="match status" value="1"/>
</dbReference>
<keyword evidence="4" id="KW-1185">Reference proteome</keyword>
<dbReference type="SUPFAM" id="SSF56112">
    <property type="entry name" value="Protein kinase-like (PK-like)"/>
    <property type="match status" value="1"/>
</dbReference>
<dbReference type="InterPro" id="IPR002575">
    <property type="entry name" value="Aminoglycoside_PTrfase"/>
</dbReference>
<evidence type="ECO:0000259" key="2">
    <source>
        <dbReference type="Pfam" id="PF01636"/>
    </source>
</evidence>
<comment type="caution">
    <text evidence="3">The sequence shown here is derived from an EMBL/GenBank/DDBJ whole genome shotgun (WGS) entry which is preliminary data.</text>
</comment>
<evidence type="ECO:0000256" key="1">
    <source>
        <dbReference type="SAM" id="MobiDB-lite"/>
    </source>
</evidence>
<feature type="region of interest" description="Disordered" evidence="1">
    <location>
        <begin position="73"/>
        <end position="96"/>
    </location>
</feature>
<feature type="region of interest" description="Disordered" evidence="1">
    <location>
        <begin position="287"/>
        <end position="306"/>
    </location>
</feature>
<name>A0A9X7PFX0_9ACTN</name>
<dbReference type="Proteomes" id="UP000242427">
    <property type="component" value="Unassembled WGS sequence"/>
</dbReference>
<feature type="compositionally biased region" description="Basic and acidic residues" evidence="1">
    <location>
        <begin position="289"/>
        <end position="306"/>
    </location>
</feature>
<organism evidence="3 4">
    <name type="scientific">Streptosporangium nondiastaticum</name>
    <dbReference type="NCBI Taxonomy" id="35764"/>
    <lineage>
        <taxon>Bacteria</taxon>
        <taxon>Bacillati</taxon>
        <taxon>Actinomycetota</taxon>
        <taxon>Actinomycetes</taxon>
        <taxon>Streptosporangiales</taxon>
        <taxon>Streptosporangiaceae</taxon>
        <taxon>Streptosporangium</taxon>
    </lineage>
</organism>
<proteinExistence type="predicted"/>
<dbReference type="AlphaFoldDB" id="A0A9X7PFX0"/>
<evidence type="ECO:0000313" key="3">
    <source>
        <dbReference type="EMBL" id="PSJ26377.1"/>
    </source>
</evidence>
<evidence type="ECO:0000313" key="4">
    <source>
        <dbReference type="Proteomes" id="UP000242427"/>
    </source>
</evidence>
<reference evidence="3 4" key="1">
    <citation type="submission" date="2018-03" db="EMBL/GenBank/DDBJ databases">
        <title>Chitinolytic properties of Streptosporangium nondiastaticum TBG75A20.</title>
        <authorList>
            <person name="Gayathri V."/>
            <person name="Shiburaj S."/>
        </authorList>
    </citation>
    <scope>NUCLEOTIDE SEQUENCE [LARGE SCALE GENOMIC DNA]</scope>
    <source>
        <strain evidence="3 4">TBG75A20</strain>
    </source>
</reference>
<dbReference type="OrthoDB" id="9797603at2"/>
<sequence>MEITETHRALLGRLLPDDGPGGWTVRRGQFHHVVIGSDRVVCLPRTEAAAARLPARAAVLRALAGLDLGFRTPEPLSEGGGRGSREGHESYEEHDPYEGHASYEVPYLVLTRIPGEPLEGGALADPAVAGAAAQYASLLAGLARAGADEKVRAALPAAAEDRWRQFAADVRAELFPLMSGGGRRRAERELTAVSDLPHITCAVVHGDLGAENVLWEHTGGTPRISGVVDWDEAAIGDPAEDLAAIGAGYGEDFLRRVLARGDRLWPAGELAARISAIRGTFALQQALSGHRDGDEEERADGLADYR</sequence>
<dbReference type="InterPro" id="IPR011009">
    <property type="entry name" value="Kinase-like_dom_sf"/>
</dbReference>
<dbReference type="RefSeq" id="WP_106679398.1">
    <property type="nucleotide sequence ID" value="NZ_PXWG01000075.1"/>
</dbReference>
<gene>
    <name evidence="3" type="ORF">B7P34_23115</name>
</gene>
<feature type="domain" description="Aminoglycoside phosphotransferase" evidence="2">
    <location>
        <begin position="22"/>
        <end position="265"/>
    </location>
</feature>
<accession>A0A9X7PFX0</accession>
<dbReference type="Pfam" id="PF01636">
    <property type="entry name" value="APH"/>
    <property type="match status" value="1"/>
</dbReference>